<evidence type="ECO:0000313" key="8">
    <source>
        <dbReference type="Proteomes" id="UP001190926"/>
    </source>
</evidence>
<name>A0AAD4JC30_PERFH</name>
<evidence type="ECO:0000256" key="5">
    <source>
        <dbReference type="ARBA" id="ARBA00023136"/>
    </source>
</evidence>
<keyword evidence="4 6" id="KW-1133">Transmembrane helix</keyword>
<dbReference type="GO" id="GO:0045048">
    <property type="term" value="P:protein insertion into ER membrane"/>
    <property type="evidence" value="ECO:0007669"/>
    <property type="project" value="InterPro"/>
</dbReference>
<keyword evidence="3 6" id="KW-0812">Transmembrane</keyword>
<comment type="similarity">
    <text evidence="2">Belongs to the Asterix family.</text>
</comment>
<dbReference type="Proteomes" id="UP001190926">
    <property type="component" value="Unassembled WGS sequence"/>
</dbReference>
<evidence type="ECO:0000256" key="6">
    <source>
        <dbReference type="SAM" id="Phobius"/>
    </source>
</evidence>
<feature type="transmembrane region" description="Helical" evidence="6">
    <location>
        <begin position="34"/>
        <end position="64"/>
    </location>
</feature>
<accession>A0AAD4JC30</accession>
<dbReference type="PANTHER" id="PTHR13193:SF0">
    <property type="entry name" value="PAT COMPLEX SUBUNIT ASTERIX"/>
    <property type="match status" value="1"/>
</dbReference>
<proteinExistence type="inferred from homology"/>
<dbReference type="PANTHER" id="PTHR13193">
    <property type="entry name" value="CGI-140"/>
    <property type="match status" value="1"/>
</dbReference>
<evidence type="ECO:0000256" key="3">
    <source>
        <dbReference type="ARBA" id="ARBA00022692"/>
    </source>
</evidence>
<keyword evidence="8" id="KW-1185">Reference proteome</keyword>
<dbReference type="InterPro" id="IPR005351">
    <property type="entry name" value="ASTER"/>
</dbReference>
<reference evidence="7 8" key="1">
    <citation type="journal article" date="2021" name="Nat. Commun.">
        <title>Incipient diploidization of the medicinal plant Perilla within 10,000 years.</title>
        <authorList>
            <person name="Zhang Y."/>
            <person name="Shen Q."/>
            <person name="Leng L."/>
            <person name="Zhang D."/>
            <person name="Chen S."/>
            <person name="Shi Y."/>
            <person name="Ning Z."/>
            <person name="Chen S."/>
        </authorList>
    </citation>
    <scope>NUCLEOTIDE SEQUENCE [LARGE SCALE GENOMIC DNA]</scope>
    <source>
        <strain evidence="8">cv. PC099</strain>
    </source>
</reference>
<evidence type="ECO:0000256" key="1">
    <source>
        <dbReference type="ARBA" id="ARBA00004370"/>
    </source>
</evidence>
<gene>
    <name evidence="7" type="ORF">C2S53_010138</name>
</gene>
<feature type="transmembrane region" description="Helical" evidence="6">
    <location>
        <begin position="76"/>
        <end position="94"/>
    </location>
</feature>
<evidence type="ECO:0000256" key="4">
    <source>
        <dbReference type="ARBA" id="ARBA00022989"/>
    </source>
</evidence>
<dbReference type="AlphaFoldDB" id="A0AAD4JC30"/>
<sequence length="237" mass="26312">MASQNNDPRLPSAARPYKPPIISQQDLPVDYSGFIAVVFGVFGAMFRYKVCSWLAIIFCAQSLANMRNMENDLKQISMAMMFGIMGLVTNYLGLGPRPNPKTGWRNIGQMRGVLRATWLHFCKLLRCSPPAHTSLRDKAIAVAGRVTTVKDRESSKVSCPVCLDVIRTSDSADIRMTLAVHLSLWHPDDVMLQWDIMERKKESIVHLPSIIIGVGVAAGFGALVAISAKNRTQKVRR</sequence>
<evidence type="ECO:0000256" key="2">
    <source>
        <dbReference type="ARBA" id="ARBA00009066"/>
    </source>
</evidence>
<dbReference type="Pfam" id="PF03669">
    <property type="entry name" value="ASTER"/>
    <property type="match status" value="1"/>
</dbReference>
<protein>
    <submittedName>
        <fullName evidence="7">Asterix-like protein</fullName>
    </submittedName>
</protein>
<feature type="transmembrane region" description="Helical" evidence="6">
    <location>
        <begin position="204"/>
        <end position="228"/>
    </location>
</feature>
<dbReference type="GO" id="GO:0044183">
    <property type="term" value="F:protein folding chaperone"/>
    <property type="evidence" value="ECO:0007669"/>
    <property type="project" value="InterPro"/>
</dbReference>
<evidence type="ECO:0000313" key="7">
    <source>
        <dbReference type="EMBL" id="KAH6830659.1"/>
    </source>
</evidence>
<comment type="subcellular location">
    <subcellularLocation>
        <location evidence="1">Membrane</location>
    </subcellularLocation>
</comment>
<dbReference type="EMBL" id="SDAM02000095">
    <property type="protein sequence ID" value="KAH6830659.1"/>
    <property type="molecule type" value="Genomic_DNA"/>
</dbReference>
<organism evidence="7 8">
    <name type="scientific">Perilla frutescens var. hirtella</name>
    <name type="common">Perilla citriodora</name>
    <name type="synonym">Perilla setoyensis</name>
    <dbReference type="NCBI Taxonomy" id="608512"/>
    <lineage>
        <taxon>Eukaryota</taxon>
        <taxon>Viridiplantae</taxon>
        <taxon>Streptophyta</taxon>
        <taxon>Embryophyta</taxon>
        <taxon>Tracheophyta</taxon>
        <taxon>Spermatophyta</taxon>
        <taxon>Magnoliopsida</taxon>
        <taxon>eudicotyledons</taxon>
        <taxon>Gunneridae</taxon>
        <taxon>Pentapetalae</taxon>
        <taxon>asterids</taxon>
        <taxon>lamiids</taxon>
        <taxon>Lamiales</taxon>
        <taxon>Lamiaceae</taxon>
        <taxon>Nepetoideae</taxon>
        <taxon>Elsholtzieae</taxon>
        <taxon>Perilla</taxon>
    </lineage>
</organism>
<keyword evidence="5 6" id="KW-0472">Membrane</keyword>
<comment type="caution">
    <text evidence="7">The sequence shown here is derived from an EMBL/GenBank/DDBJ whole genome shotgun (WGS) entry which is preliminary data.</text>
</comment>
<dbReference type="GO" id="GO:0005789">
    <property type="term" value="C:endoplasmic reticulum membrane"/>
    <property type="evidence" value="ECO:0007669"/>
    <property type="project" value="InterPro"/>
</dbReference>